<sequence length="131" mass="14257">MKLVDRMSRPSHQAVATKTRSIKNLDELFAYLDGDDDQSVAIAALKTDEYRAALIKAARLDPSLDAALIKTAEAIAACAEPGQADITLRVNYGMIMAIKRLRYAGYLSAHKGVGDGRYRATLATKWTDAAK</sequence>
<proteinExistence type="predicted"/>
<gene>
    <name evidence="1" type="ORF">AS156_30890</name>
</gene>
<protein>
    <submittedName>
        <fullName evidence="1">Uncharacterized protein</fullName>
    </submittedName>
</protein>
<name>A0A109K3A0_9BRAD</name>
<organism evidence="1 2">
    <name type="scientific">Bradyrhizobium macuxiense</name>
    <dbReference type="NCBI Taxonomy" id="1755647"/>
    <lineage>
        <taxon>Bacteria</taxon>
        <taxon>Pseudomonadati</taxon>
        <taxon>Pseudomonadota</taxon>
        <taxon>Alphaproteobacteria</taxon>
        <taxon>Hyphomicrobiales</taxon>
        <taxon>Nitrobacteraceae</taxon>
        <taxon>Bradyrhizobium</taxon>
    </lineage>
</organism>
<evidence type="ECO:0000313" key="2">
    <source>
        <dbReference type="Proteomes" id="UP000057737"/>
    </source>
</evidence>
<dbReference type="Proteomes" id="UP000057737">
    <property type="component" value="Unassembled WGS sequence"/>
</dbReference>
<dbReference type="RefSeq" id="WP_066501542.1">
    <property type="nucleotide sequence ID" value="NZ_LNCU01000029.1"/>
</dbReference>
<dbReference type="AlphaFoldDB" id="A0A109K3A0"/>
<reference evidence="1 2" key="1">
    <citation type="submission" date="2015-11" db="EMBL/GenBank/DDBJ databases">
        <title>Draft Genome Sequence of the Strain BR 10303 (Bradyrhizobium sp.) isolated from nodules of Centrolobium paraense.</title>
        <authorList>
            <person name="Zelli J.E."/>
            <person name="Simoes-Araujo J.L."/>
            <person name="Barauna A.C."/>
            <person name="Silva K."/>
        </authorList>
    </citation>
    <scope>NUCLEOTIDE SEQUENCE [LARGE SCALE GENOMIC DNA]</scope>
    <source>
        <strain evidence="1 2">BR 10303</strain>
    </source>
</reference>
<dbReference type="EMBL" id="LNCU01000029">
    <property type="protein sequence ID" value="KWV59654.1"/>
    <property type="molecule type" value="Genomic_DNA"/>
</dbReference>
<evidence type="ECO:0000313" key="1">
    <source>
        <dbReference type="EMBL" id="KWV59654.1"/>
    </source>
</evidence>
<accession>A0A109K3A0</accession>
<keyword evidence="2" id="KW-1185">Reference proteome</keyword>
<comment type="caution">
    <text evidence="1">The sequence shown here is derived from an EMBL/GenBank/DDBJ whole genome shotgun (WGS) entry which is preliminary data.</text>
</comment>